<keyword evidence="3" id="KW-1185">Reference proteome</keyword>
<protein>
    <submittedName>
        <fullName evidence="2">Uncharacterized protein</fullName>
    </submittedName>
</protein>
<dbReference type="Proteomes" id="UP000639643">
    <property type="component" value="Unassembled WGS sequence"/>
</dbReference>
<gene>
    <name evidence="2" type="ORF">CMUS01_16524</name>
</gene>
<comment type="caution">
    <text evidence="2">The sequence shown here is derived from an EMBL/GenBank/DDBJ whole genome shotgun (WGS) entry which is preliminary data.</text>
</comment>
<evidence type="ECO:0000313" key="3">
    <source>
        <dbReference type="Proteomes" id="UP000639643"/>
    </source>
</evidence>
<dbReference type="AlphaFoldDB" id="A0A8H6IM87"/>
<reference evidence="2" key="1">
    <citation type="journal article" date="2020" name="Phytopathology">
        <title>Genome Sequence Resources of Colletotrichum truncatum, C. plurivorum, C. musicola, and C. sojae: Four Species Pathogenic to Soybean (Glycine max).</title>
        <authorList>
            <person name="Rogerio F."/>
            <person name="Boufleur T.R."/>
            <person name="Ciampi-Guillardi M."/>
            <person name="Sukno S.A."/>
            <person name="Thon M.R."/>
            <person name="Massola Junior N.S."/>
            <person name="Baroncelli R."/>
        </authorList>
    </citation>
    <scope>NUCLEOTIDE SEQUENCE</scope>
    <source>
        <strain evidence="2">LFN0074</strain>
    </source>
</reference>
<feature type="region of interest" description="Disordered" evidence="1">
    <location>
        <begin position="1"/>
        <end position="22"/>
    </location>
</feature>
<evidence type="ECO:0000313" key="2">
    <source>
        <dbReference type="EMBL" id="KAF6786168.1"/>
    </source>
</evidence>
<proteinExistence type="predicted"/>
<evidence type="ECO:0000256" key="1">
    <source>
        <dbReference type="SAM" id="MobiDB-lite"/>
    </source>
</evidence>
<dbReference type="EMBL" id="WIGM01001946">
    <property type="protein sequence ID" value="KAF6786168.1"/>
    <property type="molecule type" value="Genomic_DNA"/>
</dbReference>
<name>A0A8H6IM87_9PEZI</name>
<organism evidence="2 3">
    <name type="scientific">Colletotrichum musicola</name>
    <dbReference type="NCBI Taxonomy" id="2175873"/>
    <lineage>
        <taxon>Eukaryota</taxon>
        <taxon>Fungi</taxon>
        <taxon>Dikarya</taxon>
        <taxon>Ascomycota</taxon>
        <taxon>Pezizomycotina</taxon>
        <taxon>Sordariomycetes</taxon>
        <taxon>Hypocreomycetidae</taxon>
        <taxon>Glomerellales</taxon>
        <taxon>Glomerellaceae</taxon>
        <taxon>Colletotrichum</taxon>
        <taxon>Colletotrichum orchidearum species complex</taxon>
    </lineage>
</organism>
<sequence>MIPARISVQPTGSPENHETGGRWRWAANHRRPSRTDEDLVGVIVARAAFPQTSSPCDCIPQPYGTRICRKGLDGALGGPGKTEKFPMSAAQITMSEAWQEKEKTGWI</sequence>
<accession>A0A8H6IM87</accession>